<dbReference type="FunFam" id="3.40.50.2000:FF:000128">
    <property type="entry name" value="Glycosyltransferase"/>
    <property type="match status" value="1"/>
</dbReference>
<dbReference type="Proteomes" id="UP000026961">
    <property type="component" value="Chromosome 7"/>
</dbReference>
<evidence type="ECO:0000313" key="3">
    <source>
        <dbReference type="EnsemblPlants" id="OGLUM07G13790.1"/>
    </source>
</evidence>
<dbReference type="InterPro" id="IPR035595">
    <property type="entry name" value="UDP_glycos_trans_CS"/>
</dbReference>
<evidence type="ECO:0000256" key="2">
    <source>
        <dbReference type="ARBA" id="ARBA00022679"/>
    </source>
</evidence>
<keyword evidence="2" id="KW-0808">Transferase</keyword>
<dbReference type="PANTHER" id="PTHR11926:SF1392">
    <property type="entry name" value="GLYCOSYLTRANSFERASE"/>
    <property type="match status" value="1"/>
</dbReference>
<name>A0A0E0AJU0_9ORYZ</name>
<evidence type="ECO:0000313" key="4">
    <source>
        <dbReference type="Proteomes" id="UP000026961"/>
    </source>
</evidence>
<dbReference type="Gene3D" id="3.40.50.2000">
    <property type="entry name" value="Glycogen Phosphorylase B"/>
    <property type="match status" value="5"/>
</dbReference>
<dbReference type="AlphaFoldDB" id="A0A0E0AJU0"/>
<organism evidence="3">
    <name type="scientific">Oryza glumipatula</name>
    <dbReference type="NCBI Taxonomy" id="40148"/>
    <lineage>
        <taxon>Eukaryota</taxon>
        <taxon>Viridiplantae</taxon>
        <taxon>Streptophyta</taxon>
        <taxon>Embryophyta</taxon>
        <taxon>Tracheophyta</taxon>
        <taxon>Spermatophyta</taxon>
        <taxon>Magnoliopsida</taxon>
        <taxon>Liliopsida</taxon>
        <taxon>Poales</taxon>
        <taxon>Poaceae</taxon>
        <taxon>BOP clade</taxon>
        <taxon>Oryzoideae</taxon>
        <taxon>Oryzeae</taxon>
        <taxon>Oryzinae</taxon>
        <taxon>Oryza</taxon>
    </lineage>
</organism>
<sequence length="914" mass="96434">MGTAPAPAHVLVFPWPIQGHLNVMLHLAVALAGAGVHVTFLHTDYNLRRLGAAAAAAVASPWLRFMSVTDGLPDDHPRTVANLGEISRSLHTAGRAAYRALLASSSQLVPADAAGGGAFPPVTTVVADALLPFAIDVAEELGVPALAFRTASACSFLAYMSVPRLVELGELPFPPGGDLDEPVRGVPGMEGFLRRRDLPSPCRHHGANNNDDAAALLGRLVDAAVHCSKARALILNTAASLEAPALAHIAPRMRDVFAVAVCEPVTGQSSTGARRAGRPPPAPMGAAAAHVLVFPMPLQGHINVMLHLATALAAAAGVHVTFLHTDHNLRRLGNAAAATTAGSPRRLRFLSVPDGLPDDHPRSASDVPVMVDSLLGAGQAAYRALLGSLLVGSGGAGGFPPVTSVVADALLTFAIDVAEELGVPALAFRTASASSLLAYMSVPRLFELGELPFPPGGDLDEPVRGVPGMEGFLRRRDLPSTFRRHGNDHDVHPKLQMLVDLTTGSCKARAVILNTAASLEAPALAHIAPRVRDVFAVGPLHAMSPAPAAATSLWREDDGCMAWLDGQADRSVVYVSLGSLTVISPEQFTEFLSGLVAAGHPFLWVLRPDMVTARLQHADLQEAVAAAAGHSKARVVRWAPQRDVLRHRAVGCFLTHAGWNSTLEAAAPALAHIAPRMRDVFAVGPLHAMSPAPAAATSLWRADDGCMAWLDCQADRSVVYVSLGSLTVISPEQFTEFLSGLVAAGNPFLWVLRPDMVTARRRHADLQESVTAAAGDSKARVVGWAPQRDVLRHRAVGCFLTHAGWNSTLEAAVEGVPTVCWPFFTDQQINSRFVGGVWRTGLDMKDVCDAAVVARMVREAMESGEIRASAQSVARQLRRDVAEGGSSATELKRLVGFIGELATPIQHAKSESEV</sequence>
<dbReference type="EnsemblPlants" id="OGLUM07G13790.1">
    <property type="protein sequence ID" value="OGLUM07G13790.1"/>
    <property type="gene ID" value="OGLUM07G13790"/>
</dbReference>
<dbReference type="HOGENOM" id="CLU_318419_0_0_1"/>
<dbReference type="Pfam" id="PF00201">
    <property type="entry name" value="UDPGT"/>
    <property type="match status" value="2"/>
</dbReference>
<dbReference type="SUPFAM" id="SSF53756">
    <property type="entry name" value="UDP-Glycosyltransferase/glycogen phosphorylase"/>
    <property type="match status" value="3"/>
</dbReference>
<evidence type="ECO:0000256" key="1">
    <source>
        <dbReference type="ARBA" id="ARBA00009995"/>
    </source>
</evidence>
<proteinExistence type="inferred from homology"/>
<dbReference type="PANTHER" id="PTHR11926">
    <property type="entry name" value="GLUCOSYL/GLUCURONOSYL TRANSFERASES"/>
    <property type="match status" value="1"/>
</dbReference>
<dbReference type="eggNOG" id="KOG1192">
    <property type="taxonomic scope" value="Eukaryota"/>
</dbReference>
<dbReference type="PROSITE" id="PS00375">
    <property type="entry name" value="UDPGT"/>
    <property type="match status" value="1"/>
</dbReference>
<dbReference type="GO" id="GO:0080043">
    <property type="term" value="F:quercetin 3-O-glucosyltransferase activity"/>
    <property type="evidence" value="ECO:0007669"/>
    <property type="project" value="TreeGrafter"/>
</dbReference>
<accession>A0A0E0AJU0</accession>
<comment type="similarity">
    <text evidence="1">Belongs to the UDP-glycosyltransferase family.</text>
</comment>
<protein>
    <submittedName>
        <fullName evidence="3">Uncharacterized protein</fullName>
    </submittedName>
</protein>
<dbReference type="InterPro" id="IPR002213">
    <property type="entry name" value="UDP_glucos_trans"/>
</dbReference>
<dbReference type="Gramene" id="OGLUM07G13790.1">
    <property type="protein sequence ID" value="OGLUM07G13790.1"/>
    <property type="gene ID" value="OGLUM07G13790"/>
</dbReference>
<reference evidence="3" key="1">
    <citation type="submission" date="2015-04" db="UniProtKB">
        <authorList>
            <consortium name="EnsemblPlants"/>
        </authorList>
    </citation>
    <scope>IDENTIFICATION</scope>
</reference>
<dbReference type="GO" id="GO:0080044">
    <property type="term" value="F:quercetin 7-O-glucosyltransferase activity"/>
    <property type="evidence" value="ECO:0007669"/>
    <property type="project" value="TreeGrafter"/>
</dbReference>
<keyword evidence="4" id="KW-1185">Reference proteome</keyword>
<reference evidence="3" key="2">
    <citation type="submission" date="2018-05" db="EMBL/GenBank/DDBJ databases">
        <title>OgluRS3 (Oryza glumaepatula Reference Sequence Version 3).</title>
        <authorList>
            <person name="Zhang J."/>
            <person name="Kudrna D."/>
            <person name="Lee S."/>
            <person name="Talag J."/>
            <person name="Welchert J."/>
            <person name="Wing R.A."/>
        </authorList>
    </citation>
    <scope>NUCLEOTIDE SEQUENCE [LARGE SCALE GENOMIC DNA]</scope>
</reference>
<dbReference type="FunFam" id="3.40.50.2000:FF:000198">
    <property type="entry name" value="Glycosyltransferase"/>
    <property type="match status" value="1"/>
</dbReference>
<dbReference type="CDD" id="cd03784">
    <property type="entry name" value="GT1_Gtf-like"/>
    <property type="match status" value="2"/>
</dbReference>